<name>A0A110B674_9SPHI</name>
<gene>
    <name evidence="1" type="ORF">MgSA37_03607</name>
</gene>
<evidence type="ECO:0000313" key="1">
    <source>
        <dbReference type="EMBL" id="BAU55423.1"/>
    </source>
</evidence>
<reference evidence="1 2" key="1">
    <citation type="submission" date="2015-12" db="EMBL/GenBank/DDBJ databases">
        <title>Genome sequence of Mucilaginibacter gotjawali.</title>
        <authorList>
            <person name="Lee J.S."/>
            <person name="Lee K.C."/>
            <person name="Kim K.K."/>
            <person name="Lee B.W."/>
        </authorList>
    </citation>
    <scope>NUCLEOTIDE SEQUENCE [LARGE SCALE GENOMIC DNA]</scope>
    <source>
        <strain evidence="1 2">SA3-7</strain>
    </source>
</reference>
<dbReference type="AlphaFoldDB" id="A0A110B674"/>
<accession>A0A110B674</accession>
<dbReference type="EMBL" id="AP017313">
    <property type="protein sequence ID" value="BAU55423.1"/>
    <property type="molecule type" value="Genomic_DNA"/>
</dbReference>
<keyword evidence="2" id="KW-1185">Reference proteome</keyword>
<dbReference type="Proteomes" id="UP000218263">
    <property type="component" value="Chromosome"/>
</dbReference>
<dbReference type="RefSeq" id="WP_096353744.1">
    <property type="nucleotide sequence ID" value="NZ_AP017313.1"/>
</dbReference>
<organism evidence="1 2">
    <name type="scientific">Mucilaginibacter gotjawali</name>
    <dbReference type="NCBI Taxonomy" id="1550579"/>
    <lineage>
        <taxon>Bacteria</taxon>
        <taxon>Pseudomonadati</taxon>
        <taxon>Bacteroidota</taxon>
        <taxon>Sphingobacteriia</taxon>
        <taxon>Sphingobacteriales</taxon>
        <taxon>Sphingobacteriaceae</taxon>
        <taxon>Mucilaginibacter</taxon>
    </lineage>
</organism>
<sequence>MTTITANIPDKLKDKVRKFIEDLGGEVVSESKSSTKKAVLKELEEAFAEAKEIKDGKKQGFTLAQILD</sequence>
<proteinExistence type="predicted"/>
<dbReference type="KEGG" id="mgot:MgSA37_03607"/>
<evidence type="ECO:0000313" key="2">
    <source>
        <dbReference type="Proteomes" id="UP000218263"/>
    </source>
</evidence>
<protein>
    <submittedName>
        <fullName evidence="1">Uncharacterized protein</fullName>
    </submittedName>
</protein>